<dbReference type="AlphaFoldDB" id="A0A267MNC1"/>
<dbReference type="CDD" id="cd06225">
    <property type="entry name" value="HAMP"/>
    <property type="match status" value="1"/>
</dbReference>
<dbReference type="GO" id="GO:0005886">
    <property type="term" value="C:plasma membrane"/>
    <property type="evidence" value="ECO:0007669"/>
    <property type="project" value="UniProtKB-SubCell"/>
</dbReference>
<dbReference type="PANTHER" id="PTHR45528">
    <property type="entry name" value="SENSOR HISTIDINE KINASE CPXA"/>
    <property type="match status" value="1"/>
</dbReference>
<keyword evidence="14" id="KW-0175">Coiled coil</keyword>
<dbReference type="Proteomes" id="UP000216024">
    <property type="component" value="Unassembled WGS sequence"/>
</dbReference>
<keyword evidence="5" id="KW-0597">Phosphoprotein</keyword>
<name>A0A267MNC1_9FIRM</name>
<dbReference type="OrthoDB" id="9786919at2"/>
<keyword evidence="9 18" id="KW-0418">Kinase</keyword>
<dbReference type="PROSITE" id="PS50885">
    <property type="entry name" value="HAMP"/>
    <property type="match status" value="1"/>
</dbReference>
<dbReference type="Pfam" id="PF00512">
    <property type="entry name" value="HisKA"/>
    <property type="match status" value="1"/>
</dbReference>
<feature type="transmembrane region" description="Helical" evidence="15">
    <location>
        <begin position="172"/>
        <end position="192"/>
    </location>
</feature>
<evidence type="ECO:0000256" key="12">
    <source>
        <dbReference type="ARBA" id="ARBA00023012"/>
    </source>
</evidence>
<organism evidence="18 19">
    <name type="scientific">Anaeromicrobium sediminis</name>
    <dbReference type="NCBI Taxonomy" id="1478221"/>
    <lineage>
        <taxon>Bacteria</taxon>
        <taxon>Bacillati</taxon>
        <taxon>Bacillota</taxon>
        <taxon>Clostridia</taxon>
        <taxon>Peptostreptococcales</taxon>
        <taxon>Thermotaleaceae</taxon>
        <taxon>Anaeromicrobium</taxon>
    </lineage>
</organism>
<dbReference type="InterPro" id="IPR050398">
    <property type="entry name" value="HssS/ArlS-like"/>
</dbReference>
<evidence type="ECO:0000259" key="17">
    <source>
        <dbReference type="PROSITE" id="PS50885"/>
    </source>
</evidence>
<keyword evidence="12" id="KW-0902">Two-component regulatory system</keyword>
<dbReference type="Pfam" id="PF02518">
    <property type="entry name" value="HATPase_c"/>
    <property type="match status" value="1"/>
</dbReference>
<proteinExistence type="predicted"/>
<dbReference type="GO" id="GO:0000155">
    <property type="term" value="F:phosphorelay sensor kinase activity"/>
    <property type="evidence" value="ECO:0007669"/>
    <property type="project" value="InterPro"/>
</dbReference>
<feature type="domain" description="HAMP" evidence="17">
    <location>
        <begin position="193"/>
        <end position="245"/>
    </location>
</feature>
<evidence type="ECO:0000256" key="11">
    <source>
        <dbReference type="ARBA" id="ARBA00022989"/>
    </source>
</evidence>
<comment type="catalytic activity">
    <reaction evidence="1">
        <text>ATP + protein L-histidine = ADP + protein N-phospho-L-histidine.</text>
        <dbReference type="EC" id="2.7.13.3"/>
    </reaction>
</comment>
<sequence>MKFWQKIFLYFLILFLIIFNFTGFFLIENSHKIQLEREVDRGLSEHWSIYSGMSVNLALAQKQALNYYDYDKILYSATVEYLKNFNDENMHVEILDEGNNIIFSNIDFEIEGKREELIDPLEDKRRYIIRDISDKTFLFITNVLYADEKAFKFSYVRDITYIYEDKESQFHFFMKLNAFIFIVLIIGLYILSKNITKPISKMIGITKRIAKGNYSERVNIHTKDEIGVLSENFNEMSEAIEEKINELEKKTEEKQRFIDNLTHELKTPLTSIIGYADYLRSTEYNEEIYLKGLNYIFSEGKRLESLSWKMMNLILLKKEKFKMKNENIKNILLEIKDALKPKLQEKNVELVIIGEEYEVLVERDLIKNLIINLIDNAIKASKYGSKIYISLYKKEGLKNTLEIKDEGIGIPKEDLYKIFEPFYMVDKSRSRENNGVGLGLSICAEIGKIHGLELEVISEINKGTTIKIVFG</sequence>
<dbReference type="SUPFAM" id="SSF55874">
    <property type="entry name" value="ATPase domain of HSP90 chaperone/DNA topoisomerase II/histidine kinase"/>
    <property type="match status" value="1"/>
</dbReference>
<evidence type="ECO:0000256" key="4">
    <source>
        <dbReference type="ARBA" id="ARBA00022475"/>
    </source>
</evidence>
<keyword evidence="13 15" id="KW-0472">Membrane</keyword>
<evidence type="ECO:0000256" key="10">
    <source>
        <dbReference type="ARBA" id="ARBA00022840"/>
    </source>
</evidence>
<keyword evidence="6" id="KW-0808">Transferase</keyword>
<dbReference type="PANTHER" id="PTHR45528:SF1">
    <property type="entry name" value="SENSOR HISTIDINE KINASE CPXA"/>
    <property type="match status" value="1"/>
</dbReference>
<reference evidence="18 19" key="1">
    <citation type="submission" date="2017-06" db="EMBL/GenBank/DDBJ databases">
        <title>Draft genome sequence of anaerobic fermentative bacterium Anaeromicrobium sediminis DY2726D isolated from West Pacific Ocean sediments.</title>
        <authorList>
            <person name="Zeng X."/>
        </authorList>
    </citation>
    <scope>NUCLEOTIDE SEQUENCE [LARGE SCALE GENOMIC DNA]</scope>
    <source>
        <strain evidence="18 19">DY2726D</strain>
    </source>
</reference>
<feature type="transmembrane region" description="Helical" evidence="15">
    <location>
        <begin position="7"/>
        <end position="27"/>
    </location>
</feature>
<dbReference type="SMART" id="SM00304">
    <property type="entry name" value="HAMP"/>
    <property type="match status" value="1"/>
</dbReference>
<evidence type="ECO:0000256" key="6">
    <source>
        <dbReference type="ARBA" id="ARBA00022679"/>
    </source>
</evidence>
<dbReference type="EMBL" id="NIBG01000001">
    <property type="protein sequence ID" value="PAB61094.1"/>
    <property type="molecule type" value="Genomic_DNA"/>
</dbReference>
<dbReference type="SMART" id="SM00388">
    <property type="entry name" value="HisKA"/>
    <property type="match status" value="1"/>
</dbReference>
<dbReference type="CDD" id="cd00082">
    <property type="entry name" value="HisKA"/>
    <property type="match status" value="1"/>
</dbReference>
<evidence type="ECO:0000313" key="18">
    <source>
        <dbReference type="EMBL" id="PAB61094.1"/>
    </source>
</evidence>
<dbReference type="SMART" id="SM00387">
    <property type="entry name" value="HATPase_c"/>
    <property type="match status" value="1"/>
</dbReference>
<dbReference type="PRINTS" id="PR00344">
    <property type="entry name" value="BCTRLSENSOR"/>
</dbReference>
<keyword evidence="4" id="KW-1003">Cell membrane</keyword>
<evidence type="ECO:0000256" key="14">
    <source>
        <dbReference type="SAM" id="Coils"/>
    </source>
</evidence>
<dbReference type="Pfam" id="PF00672">
    <property type="entry name" value="HAMP"/>
    <property type="match status" value="1"/>
</dbReference>
<feature type="domain" description="Histidine kinase" evidence="16">
    <location>
        <begin position="260"/>
        <end position="471"/>
    </location>
</feature>
<dbReference type="SUPFAM" id="SSF158472">
    <property type="entry name" value="HAMP domain-like"/>
    <property type="match status" value="1"/>
</dbReference>
<feature type="coiled-coil region" evidence="14">
    <location>
        <begin position="230"/>
        <end position="264"/>
    </location>
</feature>
<dbReference type="SUPFAM" id="SSF47384">
    <property type="entry name" value="Homodimeric domain of signal transducing histidine kinase"/>
    <property type="match status" value="1"/>
</dbReference>
<dbReference type="PROSITE" id="PS50109">
    <property type="entry name" value="HIS_KIN"/>
    <property type="match status" value="1"/>
</dbReference>
<dbReference type="Gene3D" id="3.30.565.10">
    <property type="entry name" value="Histidine kinase-like ATPase, C-terminal domain"/>
    <property type="match status" value="1"/>
</dbReference>
<gene>
    <name evidence="18" type="ORF">CCE28_01305</name>
</gene>
<keyword evidence="11 15" id="KW-1133">Transmembrane helix</keyword>
<dbReference type="InterPro" id="IPR005467">
    <property type="entry name" value="His_kinase_dom"/>
</dbReference>
<dbReference type="EC" id="2.7.13.3" evidence="3"/>
<evidence type="ECO:0000256" key="9">
    <source>
        <dbReference type="ARBA" id="ARBA00022777"/>
    </source>
</evidence>
<dbReference type="InterPro" id="IPR036097">
    <property type="entry name" value="HisK_dim/P_sf"/>
</dbReference>
<evidence type="ECO:0000256" key="8">
    <source>
        <dbReference type="ARBA" id="ARBA00022741"/>
    </source>
</evidence>
<evidence type="ECO:0000256" key="1">
    <source>
        <dbReference type="ARBA" id="ARBA00000085"/>
    </source>
</evidence>
<evidence type="ECO:0000256" key="13">
    <source>
        <dbReference type="ARBA" id="ARBA00023136"/>
    </source>
</evidence>
<evidence type="ECO:0000313" key="19">
    <source>
        <dbReference type="Proteomes" id="UP000216024"/>
    </source>
</evidence>
<evidence type="ECO:0000256" key="15">
    <source>
        <dbReference type="SAM" id="Phobius"/>
    </source>
</evidence>
<dbReference type="GO" id="GO:0005524">
    <property type="term" value="F:ATP binding"/>
    <property type="evidence" value="ECO:0007669"/>
    <property type="project" value="UniProtKB-KW"/>
</dbReference>
<keyword evidence="10" id="KW-0067">ATP-binding</keyword>
<evidence type="ECO:0000259" key="16">
    <source>
        <dbReference type="PROSITE" id="PS50109"/>
    </source>
</evidence>
<keyword evidence="8" id="KW-0547">Nucleotide-binding</keyword>
<comment type="subcellular location">
    <subcellularLocation>
        <location evidence="2">Cell membrane</location>
        <topology evidence="2">Multi-pass membrane protein</topology>
    </subcellularLocation>
</comment>
<keyword evidence="19" id="KW-1185">Reference proteome</keyword>
<dbReference type="InterPro" id="IPR003594">
    <property type="entry name" value="HATPase_dom"/>
</dbReference>
<dbReference type="InterPro" id="IPR036890">
    <property type="entry name" value="HATPase_C_sf"/>
</dbReference>
<protein>
    <recommendedName>
        <fullName evidence="3">histidine kinase</fullName>
        <ecNumber evidence="3">2.7.13.3</ecNumber>
    </recommendedName>
</protein>
<dbReference type="InterPro" id="IPR003660">
    <property type="entry name" value="HAMP_dom"/>
</dbReference>
<accession>A0A267MNC1</accession>
<evidence type="ECO:0000256" key="2">
    <source>
        <dbReference type="ARBA" id="ARBA00004651"/>
    </source>
</evidence>
<dbReference type="InterPro" id="IPR003661">
    <property type="entry name" value="HisK_dim/P_dom"/>
</dbReference>
<dbReference type="CDD" id="cd00075">
    <property type="entry name" value="HATPase"/>
    <property type="match status" value="1"/>
</dbReference>
<evidence type="ECO:0000256" key="5">
    <source>
        <dbReference type="ARBA" id="ARBA00022553"/>
    </source>
</evidence>
<dbReference type="Gene3D" id="1.10.287.130">
    <property type="match status" value="1"/>
</dbReference>
<evidence type="ECO:0000256" key="7">
    <source>
        <dbReference type="ARBA" id="ARBA00022692"/>
    </source>
</evidence>
<dbReference type="Gene3D" id="6.10.340.10">
    <property type="match status" value="1"/>
</dbReference>
<comment type="caution">
    <text evidence="18">The sequence shown here is derived from an EMBL/GenBank/DDBJ whole genome shotgun (WGS) entry which is preliminary data.</text>
</comment>
<evidence type="ECO:0000256" key="3">
    <source>
        <dbReference type="ARBA" id="ARBA00012438"/>
    </source>
</evidence>
<keyword evidence="7 15" id="KW-0812">Transmembrane</keyword>
<dbReference type="RefSeq" id="WP_095130184.1">
    <property type="nucleotide sequence ID" value="NZ_NIBG01000001.1"/>
</dbReference>
<dbReference type="InterPro" id="IPR004358">
    <property type="entry name" value="Sig_transdc_His_kin-like_C"/>
</dbReference>